<dbReference type="PROSITE" id="PS01124">
    <property type="entry name" value="HTH_ARAC_FAMILY_2"/>
    <property type="match status" value="1"/>
</dbReference>
<dbReference type="eggNOG" id="COG2207">
    <property type="taxonomic scope" value="Bacteria"/>
</dbReference>
<dbReference type="STRING" id="123899.SAMEA3906487_00498"/>
<dbReference type="SMART" id="SM00342">
    <property type="entry name" value="HTH_ARAC"/>
    <property type="match status" value="1"/>
</dbReference>
<keyword evidence="1" id="KW-0678">Repressor</keyword>
<dbReference type="PANTHER" id="PTHR11019">
    <property type="entry name" value="HTH-TYPE TRANSCRIPTIONAL REGULATOR NIMR"/>
    <property type="match status" value="1"/>
</dbReference>
<sequence length="267" mass="28731">MKNQSLDAVDHLDRAVLAIGTDYADGQLLSWHHHRRAQLLYGATGVMQVSAGAGAWVVPSGQAVWIPAGMAHQVRMLGVSTRSLYIEPASAPRPAAQCEVLAVSALLRELLLQAVEMPPEYDEQGRDGALVTLLLHEVARAPSLPLHIPLPRDDAALLALCERFLAAPRIDARPQAWARGLHVSERTLQRRFRQAIGLSFAQWRQRACLAQALAALAQGVPVTTVALDLGYDSPGAFSTMVRRVLGRPPSALAARQPVAGHNAPACL</sequence>
<dbReference type="RefSeq" id="WP_063491513.1">
    <property type="nucleotide sequence ID" value="NZ_CP016340.1"/>
</dbReference>
<dbReference type="GeneID" id="56588092"/>
<dbReference type="SUPFAM" id="SSF51182">
    <property type="entry name" value="RmlC-like cupins"/>
    <property type="match status" value="1"/>
</dbReference>
<evidence type="ECO:0000256" key="4">
    <source>
        <dbReference type="ARBA" id="ARBA00023163"/>
    </source>
</evidence>
<feature type="domain" description="HTH araC/xylS-type" evidence="5">
    <location>
        <begin position="178"/>
        <end position="255"/>
    </location>
</feature>
<keyword evidence="7" id="KW-1185">Reference proteome</keyword>
<dbReference type="KEGG" id="btrm:SAMEA390648700498"/>
<evidence type="ECO:0000313" key="6">
    <source>
        <dbReference type="EMBL" id="SAI66919.1"/>
    </source>
</evidence>
<dbReference type="SUPFAM" id="SSF46689">
    <property type="entry name" value="Homeodomain-like"/>
    <property type="match status" value="1"/>
</dbReference>
<dbReference type="PROSITE" id="PS00041">
    <property type="entry name" value="HTH_ARAC_FAMILY_1"/>
    <property type="match status" value="1"/>
</dbReference>
<dbReference type="OrthoDB" id="2536004at2"/>
<dbReference type="InterPro" id="IPR018060">
    <property type="entry name" value="HTH_AraC"/>
</dbReference>
<dbReference type="Gene3D" id="2.60.120.10">
    <property type="entry name" value="Jelly Rolls"/>
    <property type="match status" value="1"/>
</dbReference>
<dbReference type="FunFam" id="1.10.10.60:FF:000132">
    <property type="entry name" value="AraC family transcriptional regulator"/>
    <property type="match status" value="1"/>
</dbReference>
<dbReference type="Pfam" id="PF02311">
    <property type="entry name" value="AraC_binding"/>
    <property type="match status" value="1"/>
</dbReference>
<dbReference type="InterPro" id="IPR011051">
    <property type="entry name" value="RmlC_Cupin_sf"/>
</dbReference>
<keyword evidence="3" id="KW-0238">DNA-binding</keyword>
<name>A0A157QUF7_9BORD</name>
<dbReference type="CDD" id="cd06124">
    <property type="entry name" value="cupin_NimR-like_N"/>
    <property type="match status" value="1"/>
</dbReference>
<keyword evidence="4" id="KW-0804">Transcription</keyword>
<gene>
    <name evidence="6" type="primary">ripA_2</name>
    <name evidence="6" type="ORF">SAMEA3906487_00498</name>
</gene>
<proteinExistence type="predicted"/>
<evidence type="ECO:0000256" key="1">
    <source>
        <dbReference type="ARBA" id="ARBA00022491"/>
    </source>
</evidence>
<evidence type="ECO:0000313" key="7">
    <source>
        <dbReference type="Proteomes" id="UP000076825"/>
    </source>
</evidence>
<dbReference type="GO" id="GO:0043565">
    <property type="term" value="F:sequence-specific DNA binding"/>
    <property type="evidence" value="ECO:0007669"/>
    <property type="project" value="InterPro"/>
</dbReference>
<dbReference type="InterPro" id="IPR003313">
    <property type="entry name" value="AraC-bd"/>
</dbReference>
<dbReference type="Proteomes" id="UP000076825">
    <property type="component" value="Chromosome 1"/>
</dbReference>
<evidence type="ECO:0000259" key="5">
    <source>
        <dbReference type="PROSITE" id="PS01124"/>
    </source>
</evidence>
<accession>A0A157QUF7</accession>
<dbReference type="InterPro" id="IPR009057">
    <property type="entry name" value="Homeodomain-like_sf"/>
</dbReference>
<dbReference type="PANTHER" id="PTHR11019:SF159">
    <property type="entry name" value="TRANSCRIPTIONAL REGULATOR-RELATED"/>
    <property type="match status" value="1"/>
</dbReference>
<dbReference type="InterPro" id="IPR014710">
    <property type="entry name" value="RmlC-like_jellyroll"/>
</dbReference>
<dbReference type="EMBL" id="LT546645">
    <property type="protein sequence ID" value="SAI66919.1"/>
    <property type="molecule type" value="Genomic_DNA"/>
</dbReference>
<protein>
    <submittedName>
        <fullName evidence="6">Transcriptional regulator</fullName>
    </submittedName>
</protein>
<organism evidence="6 7">
    <name type="scientific">Bordetella trematum</name>
    <dbReference type="NCBI Taxonomy" id="123899"/>
    <lineage>
        <taxon>Bacteria</taxon>
        <taxon>Pseudomonadati</taxon>
        <taxon>Pseudomonadota</taxon>
        <taxon>Betaproteobacteria</taxon>
        <taxon>Burkholderiales</taxon>
        <taxon>Alcaligenaceae</taxon>
        <taxon>Bordetella</taxon>
    </lineage>
</organism>
<evidence type="ECO:0000256" key="3">
    <source>
        <dbReference type="ARBA" id="ARBA00023125"/>
    </source>
</evidence>
<dbReference type="Gene3D" id="1.10.10.60">
    <property type="entry name" value="Homeodomain-like"/>
    <property type="match status" value="1"/>
</dbReference>
<keyword evidence="2" id="KW-0805">Transcription regulation</keyword>
<dbReference type="AlphaFoldDB" id="A0A157QUF7"/>
<dbReference type="InterPro" id="IPR018062">
    <property type="entry name" value="HTH_AraC-typ_CS"/>
</dbReference>
<dbReference type="GO" id="GO:0003700">
    <property type="term" value="F:DNA-binding transcription factor activity"/>
    <property type="evidence" value="ECO:0007669"/>
    <property type="project" value="InterPro"/>
</dbReference>
<dbReference type="PATRIC" id="fig|123899.6.peg.481"/>
<dbReference type="Pfam" id="PF12833">
    <property type="entry name" value="HTH_18"/>
    <property type="match status" value="1"/>
</dbReference>
<evidence type="ECO:0000256" key="2">
    <source>
        <dbReference type="ARBA" id="ARBA00023015"/>
    </source>
</evidence>
<reference evidence="6 7" key="1">
    <citation type="submission" date="2016-04" db="EMBL/GenBank/DDBJ databases">
        <authorList>
            <consortium name="Pathogen Informatics"/>
        </authorList>
    </citation>
    <scope>NUCLEOTIDE SEQUENCE [LARGE SCALE GENOMIC DNA]</scope>
    <source>
        <strain evidence="6 7">H044680328</strain>
    </source>
</reference>